<protein>
    <submittedName>
        <fullName evidence="2">Uncharacterized protein</fullName>
    </submittedName>
</protein>
<organism evidence="2 3">
    <name type="scientific">Puccinia graminis f. sp. tritici</name>
    <dbReference type="NCBI Taxonomy" id="56615"/>
    <lineage>
        <taxon>Eukaryota</taxon>
        <taxon>Fungi</taxon>
        <taxon>Dikarya</taxon>
        <taxon>Basidiomycota</taxon>
        <taxon>Pucciniomycotina</taxon>
        <taxon>Pucciniomycetes</taxon>
        <taxon>Pucciniales</taxon>
        <taxon>Pucciniaceae</taxon>
        <taxon>Puccinia</taxon>
    </lineage>
</organism>
<gene>
    <name evidence="2" type="ORF">PGT21_020114</name>
</gene>
<feature type="compositionally biased region" description="Low complexity" evidence="1">
    <location>
        <begin position="75"/>
        <end position="87"/>
    </location>
</feature>
<evidence type="ECO:0000313" key="2">
    <source>
        <dbReference type="EMBL" id="KAA1082910.1"/>
    </source>
</evidence>
<evidence type="ECO:0000313" key="3">
    <source>
        <dbReference type="Proteomes" id="UP000324748"/>
    </source>
</evidence>
<dbReference type="Proteomes" id="UP000324748">
    <property type="component" value="Unassembled WGS sequence"/>
</dbReference>
<feature type="compositionally biased region" description="Basic and acidic residues" evidence="1">
    <location>
        <begin position="101"/>
        <end position="113"/>
    </location>
</feature>
<keyword evidence="3" id="KW-1185">Reference proteome</keyword>
<evidence type="ECO:0000256" key="1">
    <source>
        <dbReference type="SAM" id="MobiDB-lite"/>
    </source>
</evidence>
<feature type="region of interest" description="Disordered" evidence="1">
    <location>
        <begin position="1"/>
        <end position="113"/>
    </location>
</feature>
<dbReference type="AlphaFoldDB" id="A0A5B0N443"/>
<reference evidence="2 3" key="1">
    <citation type="submission" date="2019-05" db="EMBL/GenBank/DDBJ databases">
        <title>Emergence of the Ug99 lineage of the wheat stem rust pathogen through somatic hybridization.</title>
        <authorList>
            <person name="Li F."/>
            <person name="Upadhyaya N.M."/>
            <person name="Sperschneider J."/>
            <person name="Matny O."/>
            <person name="Nguyen-Phuc H."/>
            <person name="Mago R."/>
            <person name="Raley C."/>
            <person name="Miller M.E."/>
            <person name="Silverstein K.A.T."/>
            <person name="Henningsen E."/>
            <person name="Hirsch C.D."/>
            <person name="Visser B."/>
            <person name="Pretorius Z.A."/>
            <person name="Steffenson B.J."/>
            <person name="Schwessinger B."/>
            <person name="Dodds P.N."/>
            <person name="Figueroa M."/>
        </authorList>
    </citation>
    <scope>NUCLEOTIDE SEQUENCE [LARGE SCALE GENOMIC DNA]</scope>
    <source>
        <strain evidence="2">21-0</strain>
    </source>
</reference>
<name>A0A5B0N443_PUCGR</name>
<dbReference type="EMBL" id="VSWC01000119">
    <property type="protein sequence ID" value="KAA1082910.1"/>
    <property type="molecule type" value="Genomic_DNA"/>
</dbReference>
<proteinExistence type="predicted"/>
<feature type="compositionally biased region" description="Polar residues" evidence="1">
    <location>
        <begin position="27"/>
        <end position="47"/>
    </location>
</feature>
<comment type="caution">
    <text evidence="2">The sequence shown here is derived from an EMBL/GenBank/DDBJ whole genome shotgun (WGS) entry which is preliminary data.</text>
</comment>
<accession>A0A5B0N443</accession>
<sequence>MRGGARPRGNISQADTGLHTRAAKSASPESNGTNGSLRPLQEGSSPVQLRVSDHPGYIYLAEPTSNHLRRRKQSTRTNNTLTLPNRLGESRPAPKSILGELEEHQEGDPPKLT</sequence>